<gene>
    <name evidence="17" type="ORF">SAMN04488589_1436</name>
</gene>
<evidence type="ECO:0000256" key="11">
    <source>
        <dbReference type="ARBA" id="ARBA00023014"/>
    </source>
</evidence>
<keyword evidence="11 14" id="KW-0411">Iron-sulfur</keyword>
<evidence type="ECO:0000256" key="4">
    <source>
        <dbReference type="ARBA" id="ARBA00017710"/>
    </source>
</evidence>
<dbReference type="GO" id="GO:0043805">
    <property type="term" value="F:indolepyruvate ferredoxin oxidoreductase activity"/>
    <property type="evidence" value="ECO:0007669"/>
    <property type="project" value="UniProtKB-UniRule"/>
</dbReference>
<dbReference type="GO" id="GO:0044272">
    <property type="term" value="P:sulfur compound biosynthetic process"/>
    <property type="evidence" value="ECO:0007669"/>
    <property type="project" value="UniProtKB-ARBA"/>
</dbReference>
<dbReference type="EC" id="1.2.7.8" evidence="3 14"/>
<dbReference type="AlphaFoldDB" id="A0A7Z7AWH0"/>
<comment type="caution">
    <text evidence="17">The sequence shown here is derived from an EMBL/GenBank/DDBJ whole genome shotgun (WGS) entry which is preliminary data.</text>
</comment>
<feature type="domain" description="Thiamine pyrophosphate enzyme TPP-binding" evidence="16">
    <location>
        <begin position="394"/>
        <end position="508"/>
    </location>
</feature>
<dbReference type="GO" id="GO:0030976">
    <property type="term" value="F:thiamine pyrophosphate binding"/>
    <property type="evidence" value="ECO:0007669"/>
    <property type="project" value="InterPro"/>
</dbReference>
<evidence type="ECO:0000256" key="10">
    <source>
        <dbReference type="ARBA" id="ARBA00023004"/>
    </source>
</evidence>
<keyword evidence="6 14" id="KW-0004">4Fe-4S</keyword>
<evidence type="ECO:0000256" key="13">
    <source>
        <dbReference type="ARBA" id="ARBA00048332"/>
    </source>
</evidence>
<evidence type="ECO:0000256" key="8">
    <source>
        <dbReference type="ARBA" id="ARBA00022982"/>
    </source>
</evidence>
<keyword evidence="8 14" id="KW-0249">Electron transport</keyword>
<dbReference type="RefSeq" id="WP_091709794.1">
    <property type="nucleotide sequence ID" value="NZ_FNCA01000004.1"/>
</dbReference>
<dbReference type="PANTHER" id="PTHR43710:SF6">
    <property type="entry name" value="INDOLEPYRUVATE OXIDOREDUCTASE SUBUNIT IORA"/>
    <property type="match status" value="1"/>
</dbReference>
<evidence type="ECO:0000256" key="9">
    <source>
        <dbReference type="ARBA" id="ARBA00023002"/>
    </source>
</evidence>
<dbReference type="InterPro" id="IPR045025">
    <property type="entry name" value="HACL1-like"/>
</dbReference>
<evidence type="ECO:0000259" key="16">
    <source>
        <dbReference type="Pfam" id="PF02775"/>
    </source>
</evidence>
<dbReference type="InterPro" id="IPR017721">
    <property type="entry name" value="IorA"/>
</dbReference>
<dbReference type="Pfam" id="PF02775">
    <property type="entry name" value="TPP_enzyme_C"/>
    <property type="match status" value="1"/>
</dbReference>
<dbReference type="PIRSF" id="PIRSF006439">
    <property type="entry name" value="Indolepyruvate_ferr_oxidored"/>
    <property type="match status" value="1"/>
</dbReference>
<reference evidence="17 18" key="1">
    <citation type="submission" date="2016-10" db="EMBL/GenBank/DDBJ databases">
        <authorList>
            <person name="Varghese N."/>
            <person name="Submissions S."/>
        </authorList>
    </citation>
    <scope>NUCLEOTIDE SEQUENCE [LARGE SCALE GENOMIC DNA]</scope>
    <source>
        <strain evidence="17 18">PL 12/M</strain>
    </source>
</reference>
<evidence type="ECO:0000313" key="17">
    <source>
        <dbReference type="EMBL" id="SDF82374.1"/>
    </source>
</evidence>
<dbReference type="SUPFAM" id="SSF52922">
    <property type="entry name" value="TK C-terminal domain-like"/>
    <property type="match status" value="1"/>
</dbReference>
<dbReference type="GO" id="GO:0051539">
    <property type="term" value="F:4 iron, 4 sulfur cluster binding"/>
    <property type="evidence" value="ECO:0007669"/>
    <property type="project" value="UniProtKB-UniRule"/>
</dbReference>
<dbReference type="Gene3D" id="3.40.50.970">
    <property type="match status" value="2"/>
</dbReference>
<organism evidence="17 18">
    <name type="scientific">Methanolobus vulcani</name>
    <dbReference type="NCBI Taxonomy" id="38026"/>
    <lineage>
        <taxon>Archaea</taxon>
        <taxon>Methanobacteriati</taxon>
        <taxon>Methanobacteriota</taxon>
        <taxon>Stenosarchaea group</taxon>
        <taxon>Methanomicrobia</taxon>
        <taxon>Methanosarcinales</taxon>
        <taxon>Methanosarcinaceae</taxon>
        <taxon>Methanolobus</taxon>
    </lineage>
</organism>
<evidence type="ECO:0000256" key="5">
    <source>
        <dbReference type="ARBA" id="ARBA00022448"/>
    </source>
</evidence>
<keyword evidence="17" id="KW-0670">Pyruvate</keyword>
<comment type="subunit">
    <text evidence="2 14">Heterodimer of the IorA and IorB subunits.</text>
</comment>
<dbReference type="GO" id="GO:0046872">
    <property type="term" value="F:metal ion binding"/>
    <property type="evidence" value="ECO:0007669"/>
    <property type="project" value="UniProtKB-UniRule"/>
</dbReference>
<keyword evidence="5 14" id="KW-0813">Transport</keyword>
<dbReference type="CDD" id="cd07034">
    <property type="entry name" value="TPP_PYR_PFOR_IOR-alpha_like"/>
    <property type="match status" value="1"/>
</dbReference>
<evidence type="ECO:0000256" key="1">
    <source>
        <dbReference type="ARBA" id="ARBA00002995"/>
    </source>
</evidence>
<accession>A0A7Z7AWH0</accession>
<dbReference type="OrthoDB" id="116011at2157"/>
<dbReference type="InterPro" id="IPR029061">
    <property type="entry name" value="THDP-binding"/>
</dbReference>
<dbReference type="FunFam" id="3.40.50.970:FF:000039">
    <property type="entry name" value="Indolepyruvate oxidoreductase subunit IorA"/>
    <property type="match status" value="1"/>
</dbReference>
<comment type="cofactor">
    <cofactor evidence="14">
        <name>[4Fe-4S] cluster</name>
        <dbReference type="ChEBI" id="CHEBI:49883"/>
    </cofactor>
    <text evidence="14">Binds 2 [4Fe-4S] clusters. In this family the first cluster has a non-standard and varying [4Fe-4S] binding motif CX(2)CX(2)CX(4-5)CP.</text>
</comment>
<dbReference type="InterPro" id="IPR009014">
    <property type="entry name" value="Transketo_C/PFOR_II"/>
</dbReference>
<evidence type="ECO:0000256" key="14">
    <source>
        <dbReference type="PIRNR" id="PIRNR006439"/>
    </source>
</evidence>
<evidence type="ECO:0000256" key="7">
    <source>
        <dbReference type="ARBA" id="ARBA00022723"/>
    </source>
</evidence>
<evidence type="ECO:0000256" key="12">
    <source>
        <dbReference type="ARBA" id="ARBA00030514"/>
    </source>
</evidence>
<protein>
    <recommendedName>
        <fullName evidence="4 14">Indolepyruvate oxidoreductase subunit IorA</fullName>
        <shortName evidence="14">IOR</shortName>
        <ecNumber evidence="3 14">1.2.7.8</ecNumber>
    </recommendedName>
    <alternativeName>
        <fullName evidence="12 14">Indolepyruvate ferredoxin oxidoreductase subunit alpha</fullName>
    </alternativeName>
</protein>
<keyword evidence="7 14" id="KW-0479">Metal-binding</keyword>
<evidence type="ECO:0000313" key="18">
    <source>
        <dbReference type="Proteomes" id="UP000199259"/>
    </source>
</evidence>
<name>A0A7Z7AWH0_9EURY</name>
<dbReference type="Proteomes" id="UP000199259">
    <property type="component" value="Unassembled WGS sequence"/>
</dbReference>
<dbReference type="GO" id="GO:0006082">
    <property type="term" value="P:organic acid metabolic process"/>
    <property type="evidence" value="ECO:0007669"/>
    <property type="project" value="UniProtKB-ARBA"/>
</dbReference>
<sequence>MTNNEDITGLEAIFLAALDSNVRFITAVAGYPMTAVADYFFENKDPSNCNNYNIHWFTNEKAAMEAALGASVTGRRSMVMVKHVGMNVLSDPLMTAMMHTIGSGLVILAGDDPAAKASQNEQDSRFYGAIAETAVFDPATPRDAYDSLSRAFELSEEAKVPVIMRITDRLEKEKQKVSRSQINSKAKQEEKLLDRDIWKLTMHGKHQRFHIESEPILIHEAENSRSNHISINSDKVGIISSGYPSLIVDEILSTQVVYSSYSHLGLGMVTPFPVELIKSFIEKHERILVVEESEAFIESQIRTGCDSILGKRTGHLPFGMTEKEHVEFAFENIDNDKVSKYTDIQTILSRGSRPICSDCPFMPLYNILHDIQPVAGDMGCSIRTAPDPLNAVDTGFALGGAISTACGFPGKGIAVIGDFGLAHSGIIGLINAVDAGFDILAIILQNDVAAMTGGQSAPDLKGVVTSLVSDTTCINIDEMQDLEGKEACSENIKDMIQKKLNTKGVSVIYIEGKCTKN</sequence>
<comment type="function">
    <text evidence="1 14">Catalyzes the ferredoxin-dependent oxidative decarboxylation of arylpyruvates.</text>
</comment>
<dbReference type="EMBL" id="FNCA01000004">
    <property type="protein sequence ID" value="SDF82374.1"/>
    <property type="molecule type" value="Genomic_DNA"/>
</dbReference>
<comment type="catalytic activity">
    <reaction evidence="13 14">
        <text>indole-3-pyruvate + 2 oxidized [2Fe-2S]-[ferredoxin] + CoA = (indol-3-yl)acetyl-CoA + 2 reduced [2Fe-2S]-[ferredoxin] + CO2 + H(+)</text>
        <dbReference type="Rhea" id="RHEA:12645"/>
        <dbReference type="Rhea" id="RHEA-COMP:10000"/>
        <dbReference type="Rhea" id="RHEA-COMP:10001"/>
        <dbReference type="ChEBI" id="CHEBI:15378"/>
        <dbReference type="ChEBI" id="CHEBI:16526"/>
        <dbReference type="ChEBI" id="CHEBI:17640"/>
        <dbReference type="ChEBI" id="CHEBI:33737"/>
        <dbReference type="ChEBI" id="CHEBI:33738"/>
        <dbReference type="ChEBI" id="CHEBI:57271"/>
        <dbReference type="ChEBI" id="CHEBI:57287"/>
        <dbReference type="EC" id="1.2.7.8"/>
    </reaction>
</comment>
<keyword evidence="18" id="KW-1185">Reference proteome</keyword>
<feature type="domain" description="Pyruvate flavodoxin/ferredoxin oxidoreductase pyrimidine binding" evidence="15">
    <location>
        <begin position="27"/>
        <end position="183"/>
    </location>
</feature>
<evidence type="ECO:0000256" key="3">
    <source>
        <dbReference type="ARBA" id="ARBA00012812"/>
    </source>
</evidence>
<evidence type="ECO:0000256" key="2">
    <source>
        <dbReference type="ARBA" id="ARBA00011238"/>
    </source>
</evidence>
<keyword evidence="10 14" id="KW-0408">Iron</keyword>
<dbReference type="PANTHER" id="PTHR43710">
    <property type="entry name" value="2-HYDROXYACYL-COA LYASE"/>
    <property type="match status" value="1"/>
</dbReference>
<dbReference type="SUPFAM" id="SSF52518">
    <property type="entry name" value="Thiamin diphosphate-binding fold (THDP-binding)"/>
    <property type="match status" value="2"/>
</dbReference>
<dbReference type="InterPro" id="IPR011766">
    <property type="entry name" value="TPP_enzyme_TPP-bd"/>
</dbReference>
<keyword evidence="9 14" id="KW-0560">Oxidoreductase</keyword>
<evidence type="ECO:0000256" key="6">
    <source>
        <dbReference type="ARBA" id="ARBA00022485"/>
    </source>
</evidence>
<evidence type="ECO:0000259" key="15">
    <source>
        <dbReference type="Pfam" id="PF01855"/>
    </source>
</evidence>
<proteinExistence type="predicted"/>
<dbReference type="Pfam" id="PF01855">
    <property type="entry name" value="POR_N"/>
    <property type="match status" value="1"/>
</dbReference>
<dbReference type="InterPro" id="IPR002880">
    <property type="entry name" value="Pyrv_Fd/Flavodoxin_OxRdtase_N"/>
</dbReference>